<dbReference type="InterPro" id="IPR056823">
    <property type="entry name" value="TEN-like_YD-shell"/>
</dbReference>
<dbReference type="NCBIfam" id="TIGR03696">
    <property type="entry name" value="Rhs_assc_core"/>
    <property type="match status" value="1"/>
</dbReference>
<dbReference type="AlphaFoldDB" id="A0A6N7PVX7"/>
<evidence type="ECO:0000256" key="1">
    <source>
        <dbReference type="ARBA" id="ARBA00022737"/>
    </source>
</evidence>
<name>A0A6N7PVX7_9BACT</name>
<dbReference type="Proteomes" id="UP000440224">
    <property type="component" value="Unassembled WGS sequence"/>
</dbReference>
<comment type="caution">
    <text evidence="4">The sequence shown here is derived from an EMBL/GenBank/DDBJ whole genome shotgun (WGS) entry which is preliminary data.</text>
</comment>
<dbReference type="PANTHER" id="PTHR32305:SF15">
    <property type="entry name" value="PROTEIN RHSA-RELATED"/>
    <property type="match status" value="1"/>
</dbReference>
<organism evidence="4 5">
    <name type="scientific">Polyangium spumosum</name>
    <dbReference type="NCBI Taxonomy" id="889282"/>
    <lineage>
        <taxon>Bacteria</taxon>
        <taxon>Pseudomonadati</taxon>
        <taxon>Myxococcota</taxon>
        <taxon>Polyangia</taxon>
        <taxon>Polyangiales</taxon>
        <taxon>Polyangiaceae</taxon>
        <taxon>Polyangium</taxon>
    </lineage>
</organism>
<reference evidence="4 5" key="1">
    <citation type="submission" date="2019-10" db="EMBL/GenBank/DDBJ databases">
        <title>A soil myxobacterium in the family Polyangiaceae.</title>
        <authorList>
            <person name="Li Y."/>
            <person name="Wang J."/>
        </authorList>
    </citation>
    <scope>NUCLEOTIDE SEQUENCE [LARGE SCALE GENOMIC DNA]</scope>
    <source>
        <strain evidence="4 5">DSM 14734</strain>
    </source>
</reference>
<proteinExistence type="predicted"/>
<keyword evidence="2" id="KW-0472">Membrane</keyword>
<keyword evidence="2" id="KW-1133">Transmembrane helix</keyword>
<protein>
    <recommendedName>
        <fullName evidence="3">Teneurin-like YD-shell domain-containing protein</fullName>
    </recommendedName>
</protein>
<gene>
    <name evidence="4" type="ORF">GF068_31330</name>
</gene>
<evidence type="ECO:0000259" key="3">
    <source>
        <dbReference type="Pfam" id="PF25023"/>
    </source>
</evidence>
<dbReference type="InterPro" id="IPR022385">
    <property type="entry name" value="Rhs_assc_core"/>
</dbReference>
<evidence type="ECO:0000313" key="4">
    <source>
        <dbReference type="EMBL" id="MRG96382.1"/>
    </source>
</evidence>
<dbReference type="Gene3D" id="2.180.10.10">
    <property type="entry name" value="RHS repeat-associated core"/>
    <property type="match status" value="2"/>
</dbReference>
<dbReference type="InterPro" id="IPR050708">
    <property type="entry name" value="T6SS_VgrG/RHS"/>
</dbReference>
<dbReference type="Pfam" id="PF25023">
    <property type="entry name" value="TEN_YD-shell"/>
    <property type="match status" value="2"/>
</dbReference>
<evidence type="ECO:0000313" key="5">
    <source>
        <dbReference type="Proteomes" id="UP000440224"/>
    </source>
</evidence>
<accession>A0A6N7PVX7</accession>
<dbReference type="InterPro" id="IPR006530">
    <property type="entry name" value="YD"/>
</dbReference>
<evidence type="ECO:0000256" key="2">
    <source>
        <dbReference type="SAM" id="Phobius"/>
    </source>
</evidence>
<sequence>MIRIRPEVYEALLRGAAETRAERIVERLRNVPDIAVQRASSNEITIRQHNGRETNLSVEPDGSAAILALPTGNTIAVQTHDHSQVVSIHDRAARLFTVEHNARGMVTGICDSNTNTYRFDYDAQDRLVAAVYPDESTTRLVYNDLGNLSTVTDRTGASTQYSYRSDGRLRCTTDPLGRKTEFEMDPSGQLLKIDFPDASAYTFSTDVDGSTRLMTLRDGSVVRQRFSGDCLASVRWADGSYVEYESDAHGNVLRASTGSDAATVSSKFDSQGNRVSEASQSTSWSYVYDIDGRLRSVQNDHGYLVDYAYGIHGELIDVRVQGELLCKISYEPDRGKVVVQRGTATTELLTHNEQGRVIRSELLDADGWRVWQSTVDYDNCERLVATSESWGESGHQRSSRQIVCDREGRVLGELDGHTGARVREYDYDAKGNLIYDCGIYIDIGTMDEPLRRGDHRIDYDPNGNITTIPSSSGRISCSYTAGGLLKETRLPCGKVVEYQYDALGRRIAKTDGQRTWRFGWSGYQLVREELLEDGEVRWSREYIYLPDDSTPFVFRENGCTYWIHTDARGAAARVFDDTGELVWAAVYDSFGVPEVHIAKIRQPWRLVGQYEDEETGLHYNLARYYCPWLRTYLSLDPHWMRYGATNYSYAANDPWNRIDPLGTFPLVAVLIGAAAGAIIGGAIAWYCHGSWRDILAAAIGGAIGGAIFAYGAAMLAAAGTVGLPLYVGLAKWGFLSGFSGSLTSEVLDSREGICWECVGISSIASAVLAPLLYGAGQWISRTRVGQWLSGKLRIGGGARTPNGNILKNPKSIWGKSADEIADELRKAGYKVKVEQSTRGSKLSQQIRVEGHPEITNIEVHPGGGRHGGSYYKISTSTQGKIKVVDPKTYIPDPKDKSKIIHYP</sequence>
<dbReference type="OrthoDB" id="5458729at2"/>
<dbReference type="EMBL" id="WJIE01000011">
    <property type="protein sequence ID" value="MRG96382.1"/>
    <property type="molecule type" value="Genomic_DNA"/>
</dbReference>
<feature type="domain" description="Teneurin-like YD-shell" evidence="3">
    <location>
        <begin position="87"/>
        <end position="260"/>
    </location>
</feature>
<feature type="domain" description="Teneurin-like YD-shell" evidence="3">
    <location>
        <begin position="366"/>
        <end position="637"/>
    </location>
</feature>
<dbReference type="PANTHER" id="PTHR32305">
    <property type="match status" value="1"/>
</dbReference>
<keyword evidence="5" id="KW-1185">Reference proteome</keyword>
<keyword evidence="2" id="KW-0812">Transmembrane</keyword>
<feature type="transmembrane region" description="Helical" evidence="2">
    <location>
        <begin position="694"/>
        <end position="717"/>
    </location>
</feature>
<feature type="transmembrane region" description="Helical" evidence="2">
    <location>
        <begin position="664"/>
        <end position="687"/>
    </location>
</feature>
<dbReference type="NCBIfam" id="TIGR01643">
    <property type="entry name" value="YD_repeat_2x"/>
    <property type="match status" value="3"/>
</dbReference>
<keyword evidence="1" id="KW-0677">Repeat</keyword>